<reference evidence="1" key="1">
    <citation type="submission" date="2014-11" db="EMBL/GenBank/DDBJ databases">
        <authorList>
            <person name="Amaro Gonzalez C."/>
        </authorList>
    </citation>
    <scope>NUCLEOTIDE SEQUENCE</scope>
</reference>
<organism evidence="1">
    <name type="scientific">Anguilla anguilla</name>
    <name type="common">European freshwater eel</name>
    <name type="synonym">Muraena anguilla</name>
    <dbReference type="NCBI Taxonomy" id="7936"/>
    <lineage>
        <taxon>Eukaryota</taxon>
        <taxon>Metazoa</taxon>
        <taxon>Chordata</taxon>
        <taxon>Craniata</taxon>
        <taxon>Vertebrata</taxon>
        <taxon>Euteleostomi</taxon>
        <taxon>Actinopterygii</taxon>
        <taxon>Neopterygii</taxon>
        <taxon>Teleostei</taxon>
        <taxon>Anguilliformes</taxon>
        <taxon>Anguillidae</taxon>
        <taxon>Anguilla</taxon>
    </lineage>
</organism>
<dbReference type="PROSITE" id="PS51257">
    <property type="entry name" value="PROKAR_LIPOPROTEIN"/>
    <property type="match status" value="1"/>
</dbReference>
<protein>
    <submittedName>
        <fullName evidence="1">Uncharacterized protein</fullName>
    </submittedName>
</protein>
<dbReference type="EMBL" id="GBXM01090018">
    <property type="protein sequence ID" value="JAH18559.1"/>
    <property type="molecule type" value="Transcribed_RNA"/>
</dbReference>
<accession>A0A0E9QP10</accession>
<dbReference type="AlphaFoldDB" id="A0A0E9QP10"/>
<name>A0A0E9QP10_ANGAN</name>
<evidence type="ECO:0000313" key="1">
    <source>
        <dbReference type="EMBL" id="JAH18559.1"/>
    </source>
</evidence>
<sequence>MLENLGRLKTSQAAAFSIGCSGCMAQADRLTGRSCSNQGGRSP</sequence>
<proteinExistence type="predicted"/>
<reference evidence="1" key="2">
    <citation type="journal article" date="2015" name="Fish Shellfish Immunol.">
        <title>Early steps in the European eel (Anguilla anguilla)-Vibrio vulnificus interaction in the gills: Role of the RtxA13 toxin.</title>
        <authorList>
            <person name="Callol A."/>
            <person name="Pajuelo D."/>
            <person name="Ebbesson L."/>
            <person name="Teles M."/>
            <person name="MacKenzie S."/>
            <person name="Amaro C."/>
        </authorList>
    </citation>
    <scope>NUCLEOTIDE SEQUENCE</scope>
</reference>